<comment type="similarity">
    <text evidence="1">Belongs to the adenylyl cyclase class-3 family.</text>
</comment>
<dbReference type="GO" id="GO:0009190">
    <property type="term" value="P:cyclic nucleotide biosynthetic process"/>
    <property type="evidence" value="ECO:0007669"/>
    <property type="project" value="InterPro"/>
</dbReference>
<dbReference type="EMBL" id="QJJU01000012">
    <property type="protein sequence ID" value="PXX06818.1"/>
    <property type="molecule type" value="Genomic_DNA"/>
</dbReference>
<dbReference type="Proteomes" id="UP000247781">
    <property type="component" value="Unassembled WGS sequence"/>
</dbReference>
<dbReference type="GO" id="GO:0035556">
    <property type="term" value="P:intracellular signal transduction"/>
    <property type="evidence" value="ECO:0007669"/>
    <property type="project" value="InterPro"/>
</dbReference>
<evidence type="ECO:0000259" key="2">
    <source>
        <dbReference type="PROSITE" id="PS50125"/>
    </source>
</evidence>
<accession>A0A318HKU5</accession>
<dbReference type="SMART" id="SM00044">
    <property type="entry name" value="CYCc"/>
    <property type="match status" value="1"/>
</dbReference>
<keyword evidence="4" id="KW-1185">Reference proteome</keyword>
<dbReference type="InterPro" id="IPR050697">
    <property type="entry name" value="Adenylyl/Guanylyl_Cyclase_3/4"/>
</dbReference>
<evidence type="ECO:0000313" key="4">
    <source>
        <dbReference type="Proteomes" id="UP000247781"/>
    </source>
</evidence>
<dbReference type="RefSeq" id="WP_181428281.1">
    <property type="nucleotide sequence ID" value="NZ_QJJU01000012.1"/>
</dbReference>
<gene>
    <name evidence="3" type="ORF">C8E89_11223</name>
</gene>
<proteinExistence type="inferred from homology"/>
<reference evidence="4" key="1">
    <citation type="submission" date="2018-05" db="EMBL/GenBank/DDBJ databases">
        <authorList>
            <person name="Deangelis K."/>
            <person name="Huntemann M."/>
            <person name="Clum A."/>
            <person name="Pillay M."/>
            <person name="Palaniappan K."/>
            <person name="Varghese N."/>
            <person name="Mikhailova N."/>
            <person name="Stamatis D."/>
            <person name="Reddy T."/>
            <person name="Daum C."/>
            <person name="Shapiro N."/>
            <person name="Ivanova N."/>
            <person name="Kyrpides N."/>
            <person name="Woyke T."/>
        </authorList>
    </citation>
    <scope>NUCLEOTIDE SEQUENCE [LARGE SCALE GENOMIC DNA]</scope>
    <source>
        <strain evidence="4">GAS496</strain>
    </source>
</reference>
<dbReference type="PANTHER" id="PTHR43081:SF1">
    <property type="entry name" value="ADENYLATE CYCLASE, TERMINAL-DIFFERENTIATION SPECIFIC"/>
    <property type="match status" value="1"/>
</dbReference>
<evidence type="ECO:0000313" key="3">
    <source>
        <dbReference type="EMBL" id="PXX06818.1"/>
    </source>
</evidence>
<dbReference type="GO" id="GO:0004016">
    <property type="term" value="F:adenylate cyclase activity"/>
    <property type="evidence" value="ECO:0007669"/>
    <property type="project" value="UniProtKB-ARBA"/>
</dbReference>
<dbReference type="PANTHER" id="PTHR43081">
    <property type="entry name" value="ADENYLATE CYCLASE, TERMINAL-DIFFERENTIATION SPECIFIC-RELATED"/>
    <property type="match status" value="1"/>
</dbReference>
<dbReference type="CDD" id="cd07302">
    <property type="entry name" value="CHD"/>
    <property type="match status" value="1"/>
</dbReference>
<name>A0A318HKU5_9MYCO</name>
<dbReference type="Gene3D" id="3.30.70.1230">
    <property type="entry name" value="Nucleotide cyclase"/>
    <property type="match status" value="1"/>
</dbReference>
<comment type="caution">
    <text evidence="3">The sequence shown here is derived from an EMBL/GenBank/DDBJ whole genome shotgun (WGS) entry which is preliminary data.</text>
</comment>
<sequence length="300" mass="32094">MGEDSADARLTGWQRLASRSLAKHAGKRPGEPLAPDDWQAYFDFSTTRSSRLTQRLMLSLPSSPRCGMCGAPFAGIGGRLVRPLGYRPSRKNPTLCATCVELAPPGGMTTEVGVLFADLRGFTARSEAITPQEASGLLRRFYAVAEDVLFPKAMIDKLIGDEVMALYLPFYVAKSSWSPDDADRRTVANLMLEHARGLLEGLGYGGPGGPVLDLGVGLDYGEAFVGNIGGTDAVSDFTAVGDVVNTAARLQSCASSGEVLVAERLARFLDEPAGPLELVALKGKHEPVAAQRVRWFPKHS</sequence>
<organism evidence="3 4">
    <name type="scientific">Mycolicibacterium moriokaense</name>
    <dbReference type="NCBI Taxonomy" id="39691"/>
    <lineage>
        <taxon>Bacteria</taxon>
        <taxon>Bacillati</taxon>
        <taxon>Actinomycetota</taxon>
        <taxon>Actinomycetes</taxon>
        <taxon>Mycobacteriales</taxon>
        <taxon>Mycobacteriaceae</taxon>
        <taxon>Mycolicibacterium</taxon>
    </lineage>
</organism>
<feature type="domain" description="Guanylate cyclase" evidence="2">
    <location>
        <begin position="113"/>
        <end position="251"/>
    </location>
</feature>
<dbReference type="Pfam" id="PF00211">
    <property type="entry name" value="Guanylate_cyc"/>
    <property type="match status" value="1"/>
</dbReference>
<dbReference type="SUPFAM" id="SSF55073">
    <property type="entry name" value="Nucleotide cyclase"/>
    <property type="match status" value="1"/>
</dbReference>
<dbReference type="InterPro" id="IPR001054">
    <property type="entry name" value="A/G_cyclase"/>
</dbReference>
<dbReference type="PROSITE" id="PS50125">
    <property type="entry name" value="GUANYLATE_CYCLASE_2"/>
    <property type="match status" value="1"/>
</dbReference>
<dbReference type="InterPro" id="IPR029787">
    <property type="entry name" value="Nucleotide_cyclase"/>
</dbReference>
<evidence type="ECO:0000256" key="1">
    <source>
        <dbReference type="ARBA" id="ARBA00005381"/>
    </source>
</evidence>
<dbReference type="AlphaFoldDB" id="A0A318HKU5"/>
<reference evidence="3 4" key="2">
    <citation type="submission" date="2018-06" db="EMBL/GenBank/DDBJ databases">
        <title>Sequencing of bacterial isolates from soil warming experiment in Harvard Forest, Massachusetts, USA.</title>
        <authorList>
            <person name="Deangelis K.PhD."/>
        </authorList>
    </citation>
    <scope>NUCLEOTIDE SEQUENCE [LARGE SCALE GENOMIC DNA]</scope>
    <source>
        <strain evidence="3 4">GAS496</strain>
    </source>
</reference>
<protein>
    <submittedName>
        <fullName evidence="3">Adenylate cyclase</fullName>
    </submittedName>
</protein>